<comment type="similarity">
    <text evidence="8">Belongs to the aspartate/glutamate racemases family.</text>
</comment>
<gene>
    <name evidence="8" type="primary">murI</name>
    <name evidence="10" type="ordered locus">Turpa_0263</name>
</gene>
<dbReference type="Pfam" id="PF01177">
    <property type="entry name" value="Asp_Glu_race"/>
    <property type="match status" value="1"/>
</dbReference>
<evidence type="ECO:0000256" key="2">
    <source>
        <dbReference type="ARBA" id="ARBA00013090"/>
    </source>
</evidence>
<dbReference type="STRING" id="869212.Turpa_0263"/>
<dbReference type="PROSITE" id="PS00924">
    <property type="entry name" value="ASP_GLU_RACEMASE_2"/>
    <property type="match status" value="1"/>
</dbReference>
<feature type="binding site" evidence="8">
    <location>
        <begin position="113"/>
        <end position="114"/>
    </location>
    <ligand>
        <name>substrate</name>
    </ligand>
</feature>
<dbReference type="InterPro" id="IPR018187">
    <property type="entry name" value="Asp/Glu_racemase_AS_1"/>
</dbReference>
<reference evidence="10 11" key="1">
    <citation type="submission" date="2012-06" db="EMBL/GenBank/DDBJ databases">
        <title>The complete chromosome of genome of Turneriella parva DSM 21527.</title>
        <authorList>
            <consortium name="US DOE Joint Genome Institute (JGI-PGF)"/>
            <person name="Lucas S."/>
            <person name="Han J."/>
            <person name="Lapidus A."/>
            <person name="Bruce D."/>
            <person name="Goodwin L."/>
            <person name="Pitluck S."/>
            <person name="Peters L."/>
            <person name="Kyrpides N."/>
            <person name="Mavromatis K."/>
            <person name="Ivanova N."/>
            <person name="Mikhailova N."/>
            <person name="Chertkov O."/>
            <person name="Detter J.C."/>
            <person name="Tapia R."/>
            <person name="Han C."/>
            <person name="Land M."/>
            <person name="Hauser L."/>
            <person name="Markowitz V."/>
            <person name="Cheng J.-F."/>
            <person name="Hugenholtz P."/>
            <person name="Woyke T."/>
            <person name="Wu D."/>
            <person name="Gronow S."/>
            <person name="Wellnitz S."/>
            <person name="Brambilla E."/>
            <person name="Klenk H.-P."/>
            <person name="Eisen J.A."/>
        </authorList>
    </citation>
    <scope>NUCLEOTIDE SEQUENCE [LARGE SCALE GENOMIC DNA]</scope>
    <source>
        <strain evidence="11">ATCC BAA-1111 / DSM 21527 / NCTC 11395 / H</strain>
    </source>
</reference>
<accession>I4B0W6</accession>
<dbReference type="UniPathway" id="UPA00219"/>
<protein>
    <recommendedName>
        <fullName evidence="7 8">Glutamate racemase</fullName>
        <ecNumber evidence="2 8">5.1.1.3</ecNumber>
    </recommendedName>
</protein>
<feature type="binding site" evidence="8">
    <location>
        <begin position="225"/>
        <end position="226"/>
    </location>
    <ligand>
        <name>substrate</name>
    </ligand>
</feature>
<evidence type="ECO:0000256" key="1">
    <source>
        <dbReference type="ARBA" id="ARBA00001602"/>
    </source>
</evidence>
<keyword evidence="5 8" id="KW-0413">Isomerase</keyword>
<feature type="binding site" evidence="8">
    <location>
        <begin position="49"/>
        <end position="50"/>
    </location>
    <ligand>
        <name>substrate</name>
    </ligand>
</feature>
<dbReference type="InterPro" id="IPR033134">
    <property type="entry name" value="Asp/Glu_racemase_AS_2"/>
</dbReference>
<dbReference type="AlphaFoldDB" id="I4B0W6"/>
<sequence>MVASMPIGSREEAPRVQREPGASMPIGSLEEAHRVQTEPRASMPIGVFDSGLGGLTVLSEIHRVLPHENLVYFGDTARVPYGNKSSTTIIRYSREITKFLLKQNVKAIVVACNTASSYALEAIRELTEIPVLGVIDPAVRSLIVRAPQSAIAGLIATKGTIASASYESSLGRNGGKQKLVAQPCPLLVPLIEEGYASSKAADLILQDYLEPLAKSGVEYLLLGCTHYPLIAESIRRLYPQFTLIDSAAETATTLQKLLRDADLLAKSERPSVELYVSDMTESMRNLKELFFAGKVDRFEVAQVSEEM</sequence>
<proteinExistence type="inferred from homology"/>
<evidence type="ECO:0000256" key="9">
    <source>
        <dbReference type="SAM" id="MobiDB-lite"/>
    </source>
</evidence>
<dbReference type="PROSITE" id="PS00923">
    <property type="entry name" value="ASP_GLU_RACEMASE_1"/>
    <property type="match status" value="1"/>
</dbReference>
<evidence type="ECO:0000256" key="8">
    <source>
        <dbReference type="HAMAP-Rule" id="MF_00258"/>
    </source>
</evidence>
<dbReference type="GO" id="GO:0008360">
    <property type="term" value="P:regulation of cell shape"/>
    <property type="evidence" value="ECO:0007669"/>
    <property type="project" value="UniProtKB-KW"/>
</dbReference>
<feature type="region of interest" description="Disordered" evidence="9">
    <location>
        <begin position="1"/>
        <end position="29"/>
    </location>
</feature>
<evidence type="ECO:0000256" key="4">
    <source>
        <dbReference type="ARBA" id="ARBA00022984"/>
    </source>
</evidence>
<feature type="binding site" evidence="8">
    <location>
        <begin position="81"/>
        <end position="82"/>
    </location>
    <ligand>
        <name>substrate</name>
    </ligand>
</feature>
<evidence type="ECO:0000256" key="7">
    <source>
        <dbReference type="ARBA" id="ARBA00070053"/>
    </source>
</evidence>
<organism evidence="10 11">
    <name type="scientific">Turneriella parva (strain ATCC BAA-1111 / DSM 21527 / NCTC 11395 / H)</name>
    <name type="common">Leptospira parva</name>
    <dbReference type="NCBI Taxonomy" id="869212"/>
    <lineage>
        <taxon>Bacteria</taxon>
        <taxon>Pseudomonadati</taxon>
        <taxon>Spirochaetota</taxon>
        <taxon>Spirochaetia</taxon>
        <taxon>Leptospirales</taxon>
        <taxon>Leptospiraceae</taxon>
        <taxon>Turneriella</taxon>
    </lineage>
</organism>
<dbReference type="InterPro" id="IPR001920">
    <property type="entry name" value="Asp/Glu_race"/>
</dbReference>
<evidence type="ECO:0000256" key="6">
    <source>
        <dbReference type="ARBA" id="ARBA00023316"/>
    </source>
</evidence>
<dbReference type="FunFam" id="3.40.50.1860:FF:000002">
    <property type="entry name" value="Glutamate racemase"/>
    <property type="match status" value="1"/>
</dbReference>
<dbReference type="SUPFAM" id="SSF53681">
    <property type="entry name" value="Aspartate/glutamate racemase"/>
    <property type="match status" value="2"/>
</dbReference>
<feature type="active site" description="Proton donor/acceptor" evidence="8">
    <location>
        <position position="112"/>
    </location>
</feature>
<comment type="function">
    <text evidence="8">Provides the (R)-glutamate required for cell wall biosynthesis.</text>
</comment>
<dbReference type="HOGENOM" id="CLU_052344_0_2_12"/>
<dbReference type="PATRIC" id="fig|869212.3.peg.225"/>
<dbReference type="EMBL" id="CP002959">
    <property type="protein sequence ID" value="AFM10923.1"/>
    <property type="molecule type" value="Genomic_DNA"/>
</dbReference>
<dbReference type="Gene3D" id="3.40.50.1860">
    <property type="match status" value="2"/>
</dbReference>
<comment type="catalytic activity">
    <reaction evidence="1 8">
        <text>L-glutamate = D-glutamate</text>
        <dbReference type="Rhea" id="RHEA:12813"/>
        <dbReference type="ChEBI" id="CHEBI:29985"/>
        <dbReference type="ChEBI" id="CHEBI:29986"/>
        <dbReference type="EC" id="5.1.1.3"/>
    </reaction>
</comment>
<evidence type="ECO:0000256" key="3">
    <source>
        <dbReference type="ARBA" id="ARBA00022960"/>
    </source>
</evidence>
<keyword evidence="11" id="KW-1185">Reference proteome</keyword>
<feature type="active site" description="Proton donor/acceptor" evidence="8">
    <location>
        <position position="224"/>
    </location>
</feature>
<dbReference type="GO" id="GO:0071555">
    <property type="term" value="P:cell wall organization"/>
    <property type="evidence" value="ECO:0007669"/>
    <property type="project" value="UniProtKB-KW"/>
</dbReference>
<dbReference type="GO" id="GO:0008881">
    <property type="term" value="F:glutamate racemase activity"/>
    <property type="evidence" value="ECO:0007669"/>
    <property type="project" value="UniProtKB-UniRule"/>
</dbReference>
<dbReference type="PANTHER" id="PTHR21198">
    <property type="entry name" value="GLUTAMATE RACEMASE"/>
    <property type="match status" value="1"/>
</dbReference>
<dbReference type="HAMAP" id="MF_00258">
    <property type="entry name" value="Glu_racemase"/>
    <property type="match status" value="1"/>
</dbReference>
<dbReference type="InterPro" id="IPR015942">
    <property type="entry name" value="Asp/Glu/hydantoin_racemase"/>
</dbReference>
<keyword evidence="3 8" id="KW-0133">Cell shape</keyword>
<dbReference type="GO" id="GO:0009252">
    <property type="term" value="P:peptidoglycan biosynthetic process"/>
    <property type="evidence" value="ECO:0007669"/>
    <property type="project" value="UniProtKB-UniRule"/>
</dbReference>
<evidence type="ECO:0000256" key="5">
    <source>
        <dbReference type="ARBA" id="ARBA00023235"/>
    </source>
</evidence>
<evidence type="ECO:0000313" key="10">
    <source>
        <dbReference type="EMBL" id="AFM10923.1"/>
    </source>
</evidence>
<dbReference type="PANTHER" id="PTHR21198:SF2">
    <property type="entry name" value="GLUTAMATE RACEMASE"/>
    <property type="match status" value="1"/>
</dbReference>
<feature type="compositionally biased region" description="Basic and acidic residues" evidence="9">
    <location>
        <begin position="9"/>
        <end position="18"/>
    </location>
</feature>
<name>I4B0W6_TURPD</name>
<dbReference type="KEGG" id="tpx:Turpa_0263"/>
<keyword evidence="6 8" id="KW-0961">Cell wall biogenesis/degradation</keyword>
<dbReference type="InterPro" id="IPR004391">
    <property type="entry name" value="Glu_race"/>
</dbReference>
<dbReference type="Proteomes" id="UP000006048">
    <property type="component" value="Chromosome"/>
</dbReference>
<evidence type="ECO:0000313" key="11">
    <source>
        <dbReference type="Proteomes" id="UP000006048"/>
    </source>
</evidence>
<dbReference type="NCBIfam" id="TIGR00067">
    <property type="entry name" value="glut_race"/>
    <property type="match status" value="1"/>
</dbReference>
<comment type="pathway">
    <text evidence="8">Cell wall biogenesis; peptidoglycan biosynthesis.</text>
</comment>
<keyword evidence="4 8" id="KW-0573">Peptidoglycan synthesis</keyword>
<dbReference type="EC" id="5.1.1.3" evidence="2 8"/>